<accession>A0A916SXA2</accession>
<dbReference type="EMBL" id="BMIH01000001">
    <property type="protein sequence ID" value="GGB17936.1"/>
    <property type="molecule type" value="Genomic_DNA"/>
</dbReference>
<proteinExistence type="predicted"/>
<dbReference type="RefSeq" id="WP_188657022.1">
    <property type="nucleotide sequence ID" value="NZ_BMIH01000001.1"/>
</dbReference>
<dbReference type="Proteomes" id="UP000623067">
    <property type="component" value="Unassembled WGS sequence"/>
</dbReference>
<name>A0A916SXA2_9SPHN</name>
<dbReference type="AlphaFoldDB" id="A0A916SXA2"/>
<protein>
    <submittedName>
        <fullName evidence="1">Uncharacterized protein</fullName>
    </submittedName>
</protein>
<comment type="caution">
    <text evidence="1">The sequence shown here is derived from an EMBL/GenBank/DDBJ whole genome shotgun (WGS) entry which is preliminary data.</text>
</comment>
<reference evidence="1" key="1">
    <citation type="journal article" date="2014" name="Int. J. Syst. Evol. Microbiol.">
        <title>Complete genome sequence of Corynebacterium casei LMG S-19264T (=DSM 44701T), isolated from a smear-ripened cheese.</title>
        <authorList>
            <consortium name="US DOE Joint Genome Institute (JGI-PGF)"/>
            <person name="Walter F."/>
            <person name="Albersmeier A."/>
            <person name="Kalinowski J."/>
            <person name="Ruckert C."/>
        </authorList>
    </citation>
    <scope>NUCLEOTIDE SEQUENCE</scope>
    <source>
        <strain evidence="1">CGMCC 1.15330</strain>
    </source>
</reference>
<keyword evidence="2" id="KW-1185">Reference proteome</keyword>
<organism evidence="1 2">
    <name type="scientific">Sphingomonas metalli</name>
    <dbReference type="NCBI Taxonomy" id="1779358"/>
    <lineage>
        <taxon>Bacteria</taxon>
        <taxon>Pseudomonadati</taxon>
        <taxon>Pseudomonadota</taxon>
        <taxon>Alphaproteobacteria</taxon>
        <taxon>Sphingomonadales</taxon>
        <taxon>Sphingomonadaceae</taxon>
        <taxon>Sphingomonas</taxon>
    </lineage>
</organism>
<evidence type="ECO:0000313" key="2">
    <source>
        <dbReference type="Proteomes" id="UP000623067"/>
    </source>
</evidence>
<evidence type="ECO:0000313" key="1">
    <source>
        <dbReference type="EMBL" id="GGB17936.1"/>
    </source>
</evidence>
<sequence>MSFEPLDEAAIARIATGLLSATLPKAEWTHAAHFAAALWILRHRPDAADAMPDVIRTYNVATGGVNSDMAGYHETITRASMRVAARWLAGYPEERPLADILAALLDSPYGRSDWLLAHWSRERLFGAEARRRWVEPDLTPLPA</sequence>
<reference evidence="1" key="2">
    <citation type="submission" date="2020-09" db="EMBL/GenBank/DDBJ databases">
        <authorList>
            <person name="Sun Q."/>
            <person name="Zhou Y."/>
        </authorList>
    </citation>
    <scope>NUCLEOTIDE SEQUENCE</scope>
    <source>
        <strain evidence="1">CGMCC 1.15330</strain>
    </source>
</reference>
<gene>
    <name evidence="1" type="ORF">GCM10011380_04350</name>
</gene>